<dbReference type="FunFam" id="3.40.50.10490:FF:000014">
    <property type="entry name" value="N-acetylmuramic acid 6-phosphate etherase"/>
    <property type="match status" value="1"/>
</dbReference>
<evidence type="ECO:0000256" key="9">
    <source>
        <dbReference type="ARBA" id="ARBA00070061"/>
    </source>
</evidence>
<dbReference type="EC" id="4.2.1.126" evidence="8 12"/>
<dbReference type="GO" id="GO:0009254">
    <property type="term" value="P:peptidoglycan turnover"/>
    <property type="evidence" value="ECO:0007669"/>
    <property type="project" value="TreeGrafter"/>
</dbReference>
<dbReference type="NCBIfam" id="NF003915">
    <property type="entry name" value="PRK05441.1"/>
    <property type="match status" value="1"/>
</dbReference>
<dbReference type="EMBL" id="JAMQKB010000004">
    <property type="protein sequence ID" value="MDC3424136.1"/>
    <property type="molecule type" value="Genomic_DNA"/>
</dbReference>
<proteinExistence type="inferred from homology"/>
<dbReference type="Gene3D" id="1.10.8.1080">
    <property type="match status" value="1"/>
</dbReference>
<feature type="domain" description="SIS" evidence="13">
    <location>
        <begin position="61"/>
        <end position="224"/>
    </location>
</feature>
<dbReference type="GO" id="GO:0016803">
    <property type="term" value="F:ether hydrolase activity"/>
    <property type="evidence" value="ECO:0007669"/>
    <property type="project" value="TreeGrafter"/>
</dbReference>
<dbReference type="InterPro" id="IPR046348">
    <property type="entry name" value="SIS_dom_sf"/>
</dbReference>
<sequence>MTEEVSYDLTDLTTEKRNRNSMTLDQMSTIEMVTMINEEDKKVALAVEKVLPDIVKVVDLVHKAFLQGGRLFYIGAGTSGRIGVLDASECIPTFMTSPDMVQAIIAGGEKAFVASVEASEDDEEEGRRDLKSKSINKNDVVIGIAASGRTPYVVGALKFAQEIGATTVSLACNRNSIISRYADFKIEVITGSEVLTGSTRMKAATAQKMILNMISTATMVKMGKVYENLMVDVQASNHKLRERSKQIVMEITGATYQKAEEILKKSNQKVKPAIIMLLADVSFEEASQAIQKSVGNVRFAIELCKKK</sequence>
<evidence type="ECO:0000256" key="1">
    <source>
        <dbReference type="ARBA" id="ARBA00011738"/>
    </source>
</evidence>
<comment type="pathway">
    <text evidence="6">Cell wall biogenesis.</text>
</comment>
<evidence type="ECO:0000313" key="15">
    <source>
        <dbReference type="Proteomes" id="UP001145050"/>
    </source>
</evidence>
<dbReference type="RefSeq" id="WP_272435939.1">
    <property type="nucleotide sequence ID" value="NZ_JAMQKB010000004.1"/>
</dbReference>
<organism evidence="14 15">
    <name type="scientific">Terrihalobacillus insolitus</name>
    <dbReference type="NCBI Taxonomy" id="2950438"/>
    <lineage>
        <taxon>Bacteria</taxon>
        <taxon>Bacillati</taxon>
        <taxon>Bacillota</taxon>
        <taxon>Bacilli</taxon>
        <taxon>Bacillales</taxon>
        <taxon>Bacillaceae</taxon>
        <taxon>Terrihalobacillus</taxon>
    </lineage>
</organism>
<dbReference type="InterPro" id="IPR001347">
    <property type="entry name" value="SIS_dom"/>
</dbReference>
<protein>
    <recommendedName>
        <fullName evidence="9 12">N-acetylmuramic acid 6-phosphate etherase</fullName>
        <shortName evidence="12">MurNAc-6-P etherase</shortName>
        <ecNumber evidence="8 12">4.2.1.126</ecNumber>
    </recommendedName>
    <alternativeName>
        <fullName evidence="11 12">N-acetylmuramic acid 6-phosphate hydrolase</fullName>
    </alternativeName>
    <alternativeName>
        <fullName evidence="10 12">N-acetylmuramic acid 6-phosphate lyase</fullName>
    </alternativeName>
</protein>
<evidence type="ECO:0000256" key="3">
    <source>
        <dbReference type="ARBA" id="ARBA00023277"/>
    </source>
</evidence>
<dbReference type="Pfam" id="PF22645">
    <property type="entry name" value="GKRP_SIS_N"/>
    <property type="match status" value="1"/>
</dbReference>
<keyword evidence="2 12" id="KW-0456">Lyase</keyword>
<evidence type="ECO:0000256" key="2">
    <source>
        <dbReference type="ARBA" id="ARBA00023239"/>
    </source>
</evidence>
<dbReference type="NCBIfam" id="TIGR00274">
    <property type="entry name" value="N-acetylmuramic acid 6-phosphate etherase"/>
    <property type="match status" value="1"/>
</dbReference>
<evidence type="ECO:0000313" key="14">
    <source>
        <dbReference type="EMBL" id="MDC3424136.1"/>
    </source>
</evidence>
<reference evidence="14" key="1">
    <citation type="submission" date="2022-06" db="EMBL/GenBank/DDBJ databases">
        <title>Aquibacillus sp. a new bacterium isolated from soil saline samples.</title>
        <authorList>
            <person name="Galisteo C."/>
            <person name="De La Haba R."/>
            <person name="Sanchez-Porro C."/>
            <person name="Ventosa A."/>
        </authorList>
    </citation>
    <scope>NUCLEOTIDE SEQUENCE</scope>
    <source>
        <strain evidence="14">3ASR75-11</strain>
    </source>
</reference>
<dbReference type="FunFam" id="1.10.8.1080:FF:000001">
    <property type="entry name" value="N-acetylmuramic acid 6-phosphate etherase"/>
    <property type="match status" value="1"/>
</dbReference>
<evidence type="ECO:0000256" key="6">
    <source>
        <dbReference type="ARBA" id="ARBA00060672"/>
    </source>
</evidence>
<dbReference type="CDD" id="cd05007">
    <property type="entry name" value="SIS_Etherase"/>
    <property type="match status" value="1"/>
</dbReference>
<dbReference type="NCBIfam" id="NF009222">
    <property type="entry name" value="PRK12570.1"/>
    <property type="match status" value="1"/>
</dbReference>
<evidence type="ECO:0000259" key="13">
    <source>
        <dbReference type="PROSITE" id="PS51464"/>
    </source>
</evidence>
<dbReference type="Proteomes" id="UP001145050">
    <property type="component" value="Unassembled WGS sequence"/>
</dbReference>
<evidence type="ECO:0000256" key="12">
    <source>
        <dbReference type="HAMAP-Rule" id="MF_00068"/>
    </source>
</evidence>
<dbReference type="GO" id="GO:0046348">
    <property type="term" value="P:amino sugar catabolic process"/>
    <property type="evidence" value="ECO:0007669"/>
    <property type="project" value="InterPro"/>
</dbReference>
<feature type="active site" description="Proton donor" evidence="12">
    <location>
        <position position="89"/>
    </location>
</feature>
<gene>
    <name evidence="12 14" type="primary">murQ</name>
    <name evidence="14" type="ORF">NC797_06390</name>
</gene>
<comment type="catalytic activity">
    <reaction evidence="4 12">
        <text>N-acetyl-D-muramate 6-phosphate + H2O = N-acetyl-D-glucosamine 6-phosphate + (R)-lactate</text>
        <dbReference type="Rhea" id="RHEA:26410"/>
        <dbReference type="ChEBI" id="CHEBI:15377"/>
        <dbReference type="ChEBI" id="CHEBI:16004"/>
        <dbReference type="ChEBI" id="CHEBI:57513"/>
        <dbReference type="ChEBI" id="CHEBI:58722"/>
        <dbReference type="EC" id="4.2.1.126"/>
    </reaction>
</comment>
<evidence type="ECO:0000256" key="10">
    <source>
        <dbReference type="ARBA" id="ARBA00077905"/>
    </source>
</evidence>
<dbReference type="InterPro" id="IPR005488">
    <property type="entry name" value="Etherase_MurQ"/>
</dbReference>
<evidence type="ECO:0000256" key="11">
    <source>
        <dbReference type="ARBA" id="ARBA00084049"/>
    </source>
</evidence>
<dbReference type="GO" id="GO:0097367">
    <property type="term" value="F:carbohydrate derivative binding"/>
    <property type="evidence" value="ECO:0007669"/>
    <property type="project" value="InterPro"/>
</dbReference>
<comment type="pathway">
    <text evidence="5">Amino-sugar metabolism; 1,6-anhydro-N-acetylmuramate degradation.</text>
</comment>
<dbReference type="Gene3D" id="3.40.50.10490">
    <property type="entry name" value="Glucose-6-phosphate isomerase like protein, domain 1"/>
    <property type="match status" value="1"/>
</dbReference>
<comment type="pathway">
    <text evidence="12">Amino-sugar metabolism; N-acetylmuramate degradation.</text>
</comment>
<evidence type="ECO:0000256" key="5">
    <source>
        <dbReference type="ARBA" id="ARBA00060595"/>
    </source>
</evidence>
<dbReference type="PANTHER" id="PTHR10088">
    <property type="entry name" value="GLUCOKINASE REGULATORY PROTEIN"/>
    <property type="match status" value="1"/>
</dbReference>
<dbReference type="HAMAP" id="MF_00068">
    <property type="entry name" value="MurQ"/>
    <property type="match status" value="1"/>
</dbReference>
<evidence type="ECO:0000256" key="8">
    <source>
        <dbReference type="ARBA" id="ARBA00067056"/>
    </source>
</evidence>
<accession>A0A9X4ALE2</accession>
<dbReference type="SUPFAM" id="SSF53697">
    <property type="entry name" value="SIS domain"/>
    <property type="match status" value="1"/>
</dbReference>
<comment type="subunit">
    <text evidence="1 12">Homodimer.</text>
</comment>
<evidence type="ECO:0000256" key="4">
    <source>
        <dbReference type="ARBA" id="ARBA00051747"/>
    </source>
</evidence>
<dbReference type="PANTHER" id="PTHR10088:SF4">
    <property type="entry name" value="GLUCOKINASE REGULATORY PROTEIN"/>
    <property type="match status" value="1"/>
</dbReference>
<comment type="miscellaneous">
    <text evidence="12">A lyase-type mechanism (elimination/hydration) is suggested for the cleavage of the lactyl ether bond of MurNAc 6-phosphate, with the formation of an alpha,beta-unsaturated aldehyde intermediate with (E)-stereochemistry, followed by the syn addition of water to give product.</text>
</comment>
<keyword evidence="15" id="KW-1185">Reference proteome</keyword>
<comment type="similarity">
    <text evidence="7 12">Belongs to the GCKR-like family. MurNAc-6-P etherase subfamily.</text>
</comment>
<dbReference type="PROSITE" id="PS51464">
    <property type="entry name" value="SIS"/>
    <property type="match status" value="1"/>
</dbReference>
<dbReference type="InterPro" id="IPR040190">
    <property type="entry name" value="MURQ/GCKR"/>
</dbReference>
<comment type="function">
    <text evidence="12">Specifically catalyzes the cleavage of the D-lactyl ether substituent of MurNAc 6-phosphate, producing GlcNAc 6-phosphate and D-lactate.</text>
</comment>
<dbReference type="GO" id="GO:0016835">
    <property type="term" value="F:carbon-oxygen lyase activity"/>
    <property type="evidence" value="ECO:0007669"/>
    <property type="project" value="UniProtKB-UniRule"/>
</dbReference>
<name>A0A9X4ALE2_9BACI</name>
<dbReference type="AlphaFoldDB" id="A0A9X4ALE2"/>
<evidence type="ECO:0000256" key="7">
    <source>
        <dbReference type="ARBA" id="ARBA00061234"/>
    </source>
</evidence>
<keyword evidence="3 12" id="KW-0119">Carbohydrate metabolism</keyword>
<comment type="caution">
    <text evidence="14">The sequence shown here is derived from an EMBL/GenBank/DDBJ whole genome shotgun (WGS) entry which is preliminary data.</text>
</comment>
<feature type="active site" evidence="12">
    <location>
        <position position="120"/>
    </location>
</feature>